<dbReference type="OrthoDB" id="289094at2"/>
<gene>
    <name evidence="2" type="ORF">DSM3645_23041</name>
</gene>
<feature type="region of interest" description="Disordered" evidence="1">
    <location>
        <begin position="124"/>
        <end position="143"/>
    </location>
</feature>
<name>A3ZQ45_9BACT</name>
<reference evidence="2 3" key="1">
    <citation type="submission" date="2006-02" db="EMBL/GenBank/DDBJ databases">
        <authorList>
            <person name="Amann R."/>
            <person name="Ferriera S."/>
            <person name="Johnson J."/>
            <person name="Kravitz S."/>
            <person name="Halpern A."/>
            <person name="Remington K."/>
            <person name="Beeson K."/>
            <person name="Tran B."/>
            <person name="Rogers Y.-H."/>
            <person name="Friedman R."/>
            <person name="Venter J.C."/>
        </authorList>
    </citation>
    <scope>NUCLEOTIDE SEQUENCE [LARGE SCALE GENOMIC DNA]</scope>
    <source>
        <strain evidence="2 3">DSM 3645</strain>
    </source>
</reference>
<dbReference type="eggNOG" id="ENOG50347UH">
    <property type="taxonomic scope" value="Bacteria"/>
</dbReference>
<dbReference type="Proteomes" id="UP000004358">
    <property type="component" value="Unassembled WGS sequence"/>
</dbReference>
<dbReference type="RefSeq" id="WP_002652507.1">
    <property type="nucleotide sequence ID" value="NZ_CH672376.1"/>
</dbReference>
<dbReference type="STRING" id="314230.DSM3645_23041"/>
<dbReference type="HOGENOM" id="CLU_113730_2_0_0"/>
<protein>
    <submittedName>
        <fullName evidence="2">Uncharacterized protein</fullName>
    </submittedName>
</protein>
<organism evidence="2 3">
    <name type="scientific">Blastopirellula marina DSM 3645</name>
    <dbReference type="NCBI Taxonomy" id="314230"/>
    <lineage>
        <taxon>Bacteria</taxon>
        <taxon>Pseudomonadati</taxon>
        <taxon>Planctomycetota</taxon>
        <taxon>Planctomycetia</taxon>
        <taxon>Pirellulales</taxon>
        <taxon>Pirellulaceae</taxon>
        <taxon>Blastopirellula</taxon>
    </lineage>
</organism>
<evidence type="ECO:0000313" key="2">
    <source>
        <dbReference type="EMBL" id="EAQ81318.1"/>
    </source>
</evidence>
<dbReference type="AlphaFoldDB" id="A3ZQ45"/>
<proteinExistence type="predicted"/>
<accession>A3ZQ45</accession>
<sequence>MPTHLPTRRLTCWLGLTVAITFALGCSKSQDFPGEIEVTGNVTFDGQPISGGMIYFEPDVRAGNSGPQGFAEIIDGHYSTQKSGRGVKSGPNMVRIEEIQPIEGEKSRAMQFYEHHTEAVLTADNAEQDFEIPAETAKRKGRR</sequence>
<evidence type="ECO:0000313" key="3">
    <source>
        <dbReference type="Proteomes" id="UP000004358"/>
    </source>
</evidence>
<evidence type="ECO:0000256" key="1">
    <source>
        <dbReference type="SAM" id="MobiDB-lite"/>
    </source>
</evidence>
<comment type="caution">
    <text evidence="2">The sequence shown here is derived from an EMBL/GenBank/DDBJ whole genome shotgun (WGS) entry which is preliminary data.</text>
</comment>
<dbReference type="EMBL" id="AANZ01000005">
    <property type="protein sequence ID" value="EAQ81318.1"/>
    <property type="molecule type" value="Genomic_DNA"/>
</dbReference>